<evidence type="ECO:0000256" key="8">
    <source>
        <dbReference type="SAM" id="SignalP"/>
    </source>
</evidence>
<feature type="chain" id="PRO_5009443599" description="Aromatic hydrocarbon degradation protein" evidence="8">
    <location>
        <begin position="21"/>
        <end position="374"/>
    </location>
</feature>
<evidence type="ECO:0000256" key="7">
    <source>
        <dbReference type="ARBA" id="ARBA00023237"/>
    </source>
</evidence>
<keyword evidence="7" id="KW-0998">Cell outer membrane</keyword>
<comment type="similarity">
    <text evidence="2">Belongs to the OmpP1/FadL family.</text>
</comment>
<keyword evidence="6" id="KW-0472">Membrane</keyword>
<dbReference type="Proteomes" id="UP000176562">
    <property type="component" value="Chromosome"/>
</dbReference>
<keyword evidence="3" id="KW-1134">Transmembrane beta strand</keyword>
<comment type="subcellular location">
    <subcellularLocation>
        <location evidence="1">Cell outer membrane</location>
        <topology evidence="1">Multi-pass membrane protein</topology>
    </subcellularLocation>
</comment>
<dbReference type="InterPro" id="IPR005017">
    <property type="entry name" value="OMPP1/FadL/TodX"/>
</dbReference>
<dbReference type="Gene3D" id="2.40.160.60">
    <property type="entry name" value="Outer membrane protein transport protein (OMPP1/FadL/TodX)"/>
    <property type="match status" value="1"/>
</dbReference>
<dbReference type="PANTHER" id="PTHR35093">
    <property type="entry name" value="OUTER MEMBRANE PROTEIN NMB0088-RELATED"/>
    <property type="match status" value="1"/>
</dbReference>
<dbReference type="GO" id="GO:0015483">
    <property type="term" value="F:long-chain fatty acid transporting porin activity"/>
    <property type="evidence" value="ECO:0007669"/>
    <property type="project" value="TreeGrafter"/>
</dbReference>
<organism evidence="9 10">
    <name type="scientific">Rhodobacter xanthinilyticus</name>
    <dbReference type="NCBI Taxonomy" id="1850250"/>
    <lineage>
        <taxon>Bacteria</taxon>
        <taxon>Pseudomonadati</taxon>
        <taxon>Pseudomonadota</taxon>
        <taxon>Alphaproteobacteria</taxon>
        <taxon>Rhodobacterales</taxon>
        <taxon>Rhodobacter group</taxon>
        <taxon>Rhodobacter</taxon>
    </lineage>
</organism>
<dbReference type="EMBL" id="CP017781">
    <property type="protein sequence ID" value="AOZ69433.1"/>
    <property type="molecule type" value="Genomic_DNA"/>
</dbReference>
<proteinExistence type="inferred from homology"/>
<keyword evidence="10" id="KW-1185">Reference proteome</keyword>
<sequence length="374" mass="39268">MGRVAMMAGVLAMGASAASAGGIERSTQPIGILFEEGANYVELSYGRVRPSVDGTGVFTGIGTGGVAGNHYLPGIAIKHEFNDKLSGAFIYDHFYGADIEYPATGAPELAGTYANVQSEGYTALLRYKFNENFSAHGGVRFSNASAAVGLSGLGYGAISGYKSALGNSWGTGYVIGAAYEKPEIALRVALTYQSKVKHSFDTIETAPVFALVGLPASVLSTTDVNTPEALNLDFQTGIAPNWLAFGSIRWVHWKQFKIDPVALNTITGSGLVDLENSTTYTLGVGHKFNDTWSGSVFATWENVGGDKNVSPLLPTDGYKGIGVAAIYKRDNMKVTAGVRYLKLGDASAATAGAARANFNDNYAVAAGIKVGFTF</sequence>
<evidence type="ECO:0000313" key="10">
    <source>
        <dbReference type="Proteomes" id="UP000176562"/>
    </source>
</evidence>
<feature type="signal peptide" evidence="8">
    <location>
        <begin position="1"/>
        <end position="20"/>
    </location>
</feature>
<dbReference type="Pfam" id="PF03349">
    <property type="entry name" value="Toluene_X"/>
    <property type="match status" value="1"/>
</dbReference>
<evidence type="ECO:0000313" key="9">
    <source>
        <dbReference type="EMBL" id="AOZ69433.1"/>
    </source>
</evidence>
<keyword evidence="4" id="KW-0812">Transmembrane</keyword>
<gene>
    <name evidence="9" type="ORF">LPB142_09015</name>
</gene>
<evidence type="ECO:0000256" key="5">
    <source>
        <dbReference type="ARBA" id="ARBA00022729"/>
    </source>
</evidence>
<dbReference type="STRING" id="1850250.LPB142_09015"/>
<dbReference type="SUPFAM" id="SSF56935">
    <property type="entry name" value="Porins"/>
    <property type="match status" value="1"/>
</dbReference>
<evidence type="ECO:0000256" key="3">
    <source>
        <dbReference type="ARBA" id="ARBA00022452"/>
    </source>
</evidence>
<dbReference type="KEGG" id="rhp:LPB142_09015"/>
<reference evidence="9 10" key="1">
    <citation type="submission" date="2016-10" db="EMBL/GenBank/DDBJ databases">
        <title>Rhodobacter sp. LPB0142, isolated from sea water.</title>
        <authorList>
            <person name="Kim E."/>
            <person name="Yi H."/>
        </authorList>
    </citation>
    <scope>NUCLEOTIDE SEQUENCE [LARGE SCALE GENOMIC DNA]</scope>
    <source>
        <strain evidence="9 10">LPB0142</strain>
    </source>
</reference>
<dbReference type="RefSeq" id="WP_071166170.1">
    <property type="nucleotide sequence ID" value="NZ_CP017781.1"/>
</dbReference>
<evidence type="ECO:0000256" key="6">
    <source>
        <dbReference type="ARBA" id="ARBA00023136"/>
    </source>
</evidence>
<dbReference type="GO" id="GO:0009279">
    <property type="term" value="C:cell outer membrane"/>
    <property type="evidence" value="ECO:0007669"/>
    <property type="project" value="UniProtKB-SubCell"/>
</dbReference>
<evidence type="ECO:0008006" key="11">
    <source>
        <dbReference type="Google" id="ProtNLM"/>
    </source>
</evidence>
<evidence type="ECO:0000256" key="4">
    <source>
        <dbReference type="ARBA" id="ARBA00022692"/>
    </source>
</evidence>
<dbReference type="PANTHER" id="PTHR35093:SF8">
    <property type="entry name" value="OUTER MEMBRANE PROTEIN NMB0088-RELATED"/>
    <property type="match status" value="1"/>
</dbReference>
<evidence type="ECO:0000256" key="1">
    <source>
        <dbReference type="ARBA" id="ARBA00004571"/>
    </source>
</evidence>
<protein>
    <recommendedName>
        <fullName evidence="11">Aromatic hydrocarbon degradation protein</fullName>
    </recommendedName>
</protein>
<keyword evidence="5 8" id="KW-0732">Signal</keyword>
<evidence type="ECO:0000256" key="2">
    <source>
        <dbReference type="ARBA" id="ARBA00008163"/>
    </source>
</evidence>
<accession>A0A1D9MCA4</accession>
<dbReference type="AlphaFoldDB" id="A0A1D9MCA4"/>
<name>A0A1D9MCA4_9RHOB</name>